<proteinExistence type="predicted"/>
<evidence type="ECO:0000313" key="2">
    <source>
        <dbReference type="EMBL" id="AKM29259.1"/>
    </source>
</evidence>
<dbReference type="Proteomes" id="UP000035651">
    <property type="component" value="Chromosome"/>
</dbReference>
<dbReference type="STRING" id="656179.AB870_02635"/>
<dbReference type="PATRIC" id="fig|656179.3.peg.581"/>
<accession>A0A0H3WMX2</accession>
<keyword evidence="3" id="KW-1185">Reference proteome</keyword>
<dbReference type="RefSeq" id="WP_047905205.1">
    <property type="nucleotide sequence ID" value="NZ_CP011807.3"/>
</dbReference>
<dbReference type="AlphaFoldDB" id="A0A0H3WMX2"/>
<protein>
    <submittedName>
        <fullName evidence="2">DNA circulation family protein</fullName>
    </submittedName>
</protein>
<reference evidence="2" key="1">
    <citation type="submission" date="2016-06" db="EMBL/GenBank/DDBJ databases">
        <title>Complete Genome Sequence of Pandoraea faecigallinarum DSM-23572.</title>
        <authorList>
            <person name="Yong D."/>
            <person name="Ee R."/>
            <person name="Lim Y.-L."/>
            <person name="Yin W.-F."/>
            <person name="Chan K.-G."/>
        </authorList>
    </citation>
    <scope>NUCLEOTIDE SEQUENCE</scope>
    <source>
        <strain evidence="2">DSM 23572</strain>
    </source>
</reference>
<dbReference type="KEGG" id="pfg:AB870_02635"/>
<dbReference type="InterPro" id="IPR009826">
    <property type="entry name" value="DNA_circ_N"/>
</dbReference>
<sequence length="491" mass="50371">MSVADVVNVAGSIGGVASAAKGIASSAQNLMSLFGSGDYASKLRKASYNGVPFAVVSESGVFGRNVVVHSYPKKETRPWIEDNGLKTNVLQITGFLVENSLIYGGGDVTTQKINLLNVIRGGSVNNTKPPGIGKLVHPTWGEIKANCTEVEIGTSWDRGRVVELRMTFILGGDRLYPSAQSATKDAVTGAASSLNASSLLSFISNTLDAIKAGVAVIKAAISVAVGFYQMVNGLIHSVRRFFNSISTLAGNFGRLFGGGNSGYAGSNGKSPKSATVASLLAQDTQNVAAVAAAGAALTAAAINAGVDPTSFSNAAQGLMAATAATAASPADAIRLLTPLANYTPPVVAPGSPIAAAQATMSSATGALLRRAAIAQIATTSTTYQPASVDDSVSVRDTVVGLIDAEIQLAADQGEDDVYASLRALRQAVVDDFNGRGQGLAAITAFEFKSSIPSLVLANRIYRDVAREGELVTQANPVHPAFCPTSFKALAT</sequence>
<gene>
    <name evidence="2" type="ORF">AB870_02635</name>
</gene>
<dbReference type="Pfam" id="PF07157">
    <property type="entry name" value="DNA_circ_N"/>
    <property type="match status" value="1"/>
</dbReference>
<name>A0A0H3WMX2_9BURK</name>
<organism evidence="2 3">
    <name type="scientific">Pandoraea faecigallinarum</name>
    <dbReference type="NCBI Taxonomy" id="656179"/>
    <lineage>
        <taxon>Bacteria</taxon>
        <taxon>Pseudomonadati</taxon>
        <taxon>Pseudomonadota</taxon>
        <taxon>Betaproteobacteria</taxon>
        <taxon>Burkholderiales</taxon>
        <taxon>Burkholderiaceae</taxon>
        <taxon>Pandoraea</taxon>
    </lineage>
</organism>
<feature type="domain" description="DNA circulation N-terminal" evidence="1">
    <location>
        <begin position="42"/>
        <end position="144"/>
    </location>
</feature>
<evidence type="ECO:0000313" key="3">
    <source>
        <dbReference type="Proteomes" id="UP000035651"/>
    </source>
</evidence>
<dbReference type="EMBL" id="CP011807">
    <property type="protein sequence ID" value="AKM29259.1"/>
    <property type="molecule type" value="Genomic_DNA"/>
</dbReference>
<evidence type="ECO:0000259" key="1">
    <source>
        <dbReference type="Pfam" id="PF07157"/>
    </source>
</evidence>